<evidence type="ECO:0000313" key="1">
    <source>
        <dbReference type="EMBL" id="RNA27337.1"/>
    </source>
</evidence>
<sequence>MKKYLIFFLARNEGKRLFLRHKNEFFFHTNYKLKENFKEIIILKEKIYKLNVHQIKISLRD</sequence>
<accession>A0A3M7RVL6</accession>
<proteinExistence type="predicted"/>
<protein>
    <submittedName>
        <fullName evidence="1">Uncharacterized protein</fullName>
    </submittedName>
</protein>
<dbReference type="Proteomes" id="UP000276133">
    <property type="component" value="Unassembled WGS sequence"/>
</dbReference>
<keyword evidence="2" id="KW-1185">Reference proteome</keyword>
<dbReference type="EMBL" id="REGN01002562">
    <property type="protein sequence ID" value="RNA27337.1"/>
    <property type="molecule type" value="Genomic_DNA"/>
</dbReference>
<evidence type="ECO:0000313" key="2">
    <source>
        <dbReference type="Proteomes" id="UP000276133"/>
    </source>
</evidence>
<organism evidence="1 2">
    <name type="scientific">Brachionus plicatilis</name>
    <name type="common">Marine rotifer</name>
    <name type="synonym">Brachionus muelleri</name>
    <dbReference type="NCBI Taxonomy" id="10195"/>
    <lineage>
        <taxon>Eukaryota</taxon>
        <taxon>Metazoa</taxon>
        <taxon>Spiralia</taxon>
        <taxon>Gnathifera</taxon>
        <taxon>Rotifera</taxon>
        <taxon>Eurotatoria</taxon>
        <taxon>Monogononta</taxon>
        <taxon>Pseudotrocha</taxon>
        <taxon>Ploima</taxon>
        <taxon>Brachionidae</taxon>
        <taxon>Brachionus</taxon>
    </lineage>
</organism>
<name>A0A3M7RVL6_BRAPC</name>
<dbReference type="AlphaFoldDB" id="A0A3M7RVL6"/>
<comment type="caution">
    <text evidence="1">The sequence shown here is derived from an EMBL/GenBank/DDBJ whole genome shotgun (WGS) entry which is preliminary data.</text>
</comment>
<reference evidence="1 2" key="1">
    <citation type="journal article" date="2018" name="Sci. Rep.">
        <title>Genomic signatures of local adaptation to the degree of environmental predictability in rotifers.</title>
        <authorList>
            <person name="Franch-Gras L."/>
            <person name="Hahn C."/>
            <person name="Garcia-Roger E.M."/>
            <person name="Carmona M.J."/>
            <person name="Serra M."/>
            <person name="Gomez A."/>
        </authorList>
    </citation>
    <scope>NUCLEOTIDE SEQUENCE [LARGE SCALE GENOMIC DNA]</scope>
    <source>
        <strain evidence="1">HYR1</strain>
    </source>
</reference>
<gene>
    <name evidence="1" type="ORF">BpHYR1_004091</name>
</gene>